<sequence length="220" mass="25045">MSPGSSTESYPAFAHIGFRENPGKNLNQVTCPDRVSNPGHLVSRPDALAVTPQINIPGCAAVGCSNSAKKGMLMKRFPKDPARRKEWHIKMKRDKWKPTDYSYLCEVHFAPDMWEKTRIDGTRKLKSNAVPTIFFFSPPSAMKRKPPIKRKASASKATKSSSSPIPVLKWFHKIWKFLLAVVLNYNRLHHMQHHLVKFQLLSLLHQVRTVTTAVRLNKHT</sequence>
<accession>A0ABQ8SQ49</accession>
<dbReference type="SMART" id="SM00980">
    <property type="entry name" value="THAP"/>
    <property type="match status" value="1"/>
</dbReference>
<evidence type="ECO:0000256" key="1">
    <source>
        <dbReference type="ARBA" id="ARBA00022723"/>
    </source>
</evidence>
<organism evidence="8 9">
    <name type="scientific">Periplaneta americana</name>
    <name type="common">American cockroach</name>
    <name type="synonym">Blatta americana</name>
    <dbReference type="NCBI Taxonomy" id="6978"/>
    <lineage>
        <taxon>Eukaryota</taxon>
        <taxon>Metazoa</taxon>
        <taxon>Ecdysozoa</taxon>
        <taxon>Arthropoda</taxon>
        <taxon>Hexapoda</taxon>
        <taxon>Insecta</taxon>
        <taxon>Pterygota</taxon>
        <taxon>Neoptera</taxon>
        <taxon>Polyneoptera</taxon>
        <taxon>Dictyoptera</taxon>
        <taxon>Blattodea</taxon>
        <taxon>Blattoidea</taxon>
        <taxon>Blattidae</taxon>
        <taxon>Blattinae</taxon>
        <taxon>Periplaneta</taxon>
    </lineage>
</organism>
<feature type="region of interest" description="Disordered" evidence="6">
    <location>
        <begin position="141"/>
        <end position="162"/>
    </location>
</feature>
<gene>
    <name evidence="8" type="ORF">ANN_18932</name>
</gene>
<keyword evidence="2 5" id="KW-0863">Zinc-finger</keyword>
<comment type="caution">
    <text evidence="8">The sequence shown here is derived from an EMBL/GenBank/DDBJ whole genome shotgun (WGS) entry which is preliminary data.</text>
</comment>
<evidence type="ECO:0000313" key="8">
    <source>
        <dbReference type="EMBL" id="KAJ4436301.1"/>
    </source>
</evidence>
<evidence type="ECO:0000259" key="7">
    <source>
        <dbReference type="PROSITE" id="PS50950"/>
    </source>
</evidence>
<dbReference type="SUPFAM" id="SSF57716">
    <property type="entry name" value="Glucocorticoid receptor-like (DNA-binding domain)"/>
    <property type="match status" value="1"/>
</dbReference>
<evidence type="ECO:0000256" key="4">
    <source>
        <dbReference type="ARBA" id="ARBA00023125"/>
    </source>
</evidence>
<protein>
    <recommendedName>
        <fullName evidence="7">THAP-type domain-containing protein</fullName>
    </recommendedName>
</protein>
<dbReference type="InterPro" id="IPR006612">
    <property type="entry name" value="THAP_Znf"/>
</dbReference>
<dbReference type="SMART" id="SM00692">
    <property type="entry name" value="DM3"/>
    <property type="match status" value="1"/>
</dbReference>
<dbReference type="PANTHER" id="PTHR46927">
    <property type="entry name" value="AGAP005574-PA"/>
    <property type="match status" value="1"/>
</dbReference>
<keyword evidence="4 5" id="KW-0238">DNA-binding</keyword>
<keyword evidence="1" id="KW-0479">Metal-binding</keyword>
<evidence type="ECO:0000256" key="3">
    <source>
        <dbReference type="ARBA" id="ARBA00022833"/>
    </source>
</evidence>
<feature type="domain" description="THAP-type" evidence="7">
    <location>
        <begin position="56"/>
        <end position="134"/>
    </location>
</feature>
<dbReference type="InterPro" id="IPR052224">
    <property type="entry name" value="THAP_domain_protein"/>
</dbReference>
<reference evidence="8 9" key="1">
    <citation type="journal article" date="2022" name="Allergy">
        <title>Genome assembly and annotation of Periplaneta americana reveal a comprehensive cockroach allergen profile.</title>
        <authorList>
            <person name="Wang L."/>
            <person name="Xiong Q."/>
            <person name="Saelim N."/>
            <person name="Wang L."/>
            <person name="Nong W."/>
            <person name="Wan A.T."/>
            <person name="Shi M."/>
            <person name="Liu X."/>
            <person name="Cao Q."/>
            <person name="Hui J.H.L."/>
            <person name="Sookrung N."/>
            <person name="Leung T.F."/>
            <person name="Tungtrongchitr A."/>
            <person name="Tsui S.K.W."/>
        </authorList>
    </citation>
    <scope>NUCLEOTIDE SEQUENCE [LARGE SCALE GENOMIC DNA]</scope>
    <source>
        <strain evidence="8">PWHHKU_190912</strain>
    </source>
</reference>
<dbReference type="Pfam" id="PF05485">
    <property type="entry name" value="THAP"/>
    <property type="match status" value="1"/>
</dbReference>
<proteinExistence type="predicted"/>
<evidence type="ECO:0000256" key="5">
    <source>
        <dbReference type="PROSITE-ProRule" id="PRU00309"/>
    </source>
</evidence>
<keyword evidence="3" id="KW-0862">Zinc</keyword>
<evidence type="ECO:0000313" key="9">
    <source>
        <dbReference type="Proteomes" id="UP001148838"/>
    </source>
</evidence>
<feature type="compositionally biased region" description="Basic residues" evidence="6">
    <location>
        <begin position="142"/>
        <end position="153"/>
    </location>
</feature>
<evidence type="ECO:0000256" key="6">
    <source>
        <dbReference type="SAM" id="MobiDB-lite"/>
    </source>
</evidence>
<keyword evidence="9" id="KW-1185">Reference proteome</keyword>
<dbReference type="PROSITE" id="PS50950">
    <property type="entry name" value="ZF_THAP"/>
    <property type="match status" value="1"/>
</dbReference>
<evidence type="ECO:0000256" key="2">
    <source>
        <dbReference type="ARBA" id="ARBA00022771"/>
    </source>
</evidence>
<dbReference type="EMBL" id="JAJSOF020000023">
    <property type="protein sequence ID" value="KAJ4436301.1"/>
    <property type="molecule type" value="Genomic_DNA"/>
</dbReference>
<dbReference type="Proteomes" id="UP001148838">
    <property type="component" value="Unassembled WGS sequence"/>
</dbReference>
<dbReference type="PANTHER" id="PTHR46927:SF3">
    <property type="entry name" value="THAP-TYPE DOMAIN-CONTAINING PROTEIN"/>
    <property type="match status" value="1"/>
</dbReference>
<name>A0ABQ8SQ49_PERAM</name>